<evidence type="ECO:0000256" key="2">
    <source>
        <dbReference type="ARBA" id="ARBA00022723"/>
    </source>
</evidence>
<evidence type="ECO:0000313" key="5">
    <source>
        <dbReference type="EnsemblMetazoa" id="Aqu2.1.21383_001"/>
    </source>
</evidence>
<evidence type="ECO:0008006" key="6">
    <source>
        <dbReference type="Google" id="ProtNLM"/>
    </source>
</evidence>
<name>A0A1X7U0W9_AMPQE</name>
<dbReference type="Pfam" id="PF13613">
    <property type="entry name" value="HTH_Tnp_4"/>
    <property type="match status" value="1"/>
</dbReference>
<proteinExistence type="predicted"/>
<accession>A0A1X7U0W9</accession>
<evidence type="ECO:0000259" key="4">
    <source>
        <dbReference type="Pfam" id="PF13613"/>
    </source>
</evidence>
<dbReference type="AlphaFoldDB" id="A0A1X7U0W9"/>
<feature type="domain" description="Transposase Helix-turn-helix" evidence="4">
    <location>
        <begin position="1"/>
        <end position="31"/>
    </location>
</feature>
<keyword evidence="2" id="KW-0479">Metal-binding</keyword>
<feature type="domain" description="DDE Tnp4" evidence="3">
    <location>
        <begin position="64"/>
        <end position="133"/>
    </location>
</feature>
<dbReference type="InParanoid" id="A0A1X7U0W9"/>
<dbReference type="OMA" id="RFMVSIC"/>
<protein>
    <recommendedName>
        <fullName evidence="6">DDE Tnp4 domain-containing protein</fullName>
    </recommendedName>
</protein>
<organism evidence="5">
    <name type="scientific">Amphimedon queenslandica</name>
    <name type="common">Sponge</name>
    <dbReference type="NCBI Taxonomy" id="400682"/>
    <lineage>
        <taxon>Eukaryota</taxon>
        <taxon>Metazoa</taxon>
        <taxon>Porifera</taxon>
        <taxon>Demospongiae</taxon>
        <taxon>Heteroscleromorpha</taxon>
        <taxon>Haplosclerida</taxon>
        <taxon>Niphatidae</taxon>
        <taxon>Amphimedon</taxon>
    </lineage>
</organism>
<dbReference type="EnsemblMetazoa" id="Aqu2.1.21383_001">
    <property type="protein sequence ID" value="Aqu2.1.21383_001"/>
    <property type="gene ID" value="Aqu2.1.21383"/>
</dbReference>
<dbReference type="STRING" id="400682.A0A1X7U0W9"/>
<dbReference type="OrthoDB" id="7331812at2759"/>
<evidence type="ECO:0000259" key="3">
    <source>
        <dbReference type="Pfam" id="PF13359"/>
    </source>
</evidence>
<dbReference type="InterPro" id="IPR027806">
    <property type="entry name" value="HARBI1_dom"/>
</dbReference>
<comment type="cofactor">
    <cofactor evidence="1">
        <name>a divalent metal cation</name>
        <dbReference type="ChEBI" id="CHEBI:60240"/>
    </cofactor>
</comment>
<sequence>CNLLVADLAYRFQVSHLTISRVFTTWVNFYHKLKEIPIWPSRSQIQSSMPTQFCQYYPNTRIIIDATEIFIQKPTEQNAMLLTVSSYKNHNTGKLLAGITPPSGAFSFISPMYRGSISNRQLFIESGLLEKLEQVTL</sequence>
<dbReference type="InterPro" id="IPR027805">
    <property type="entry name" value="Transposase_HTH_dom"/>
</dbReference>
<reference evidence="5" key="1">
    <citation type="submission" date="2017-05" db="UniProtKB">
        <authorList>
            <consortium name="EnsemblMetazoa"/>
        </authorList>
    </citation>
    <scope>IDENTIFICATION</scope>
</reference>
<dbReference type="Pfam" id="PF13359">
    <property type="entry name" value="DDE_Tnp_4"/>
    <property type="match status" value="1"/>
</dbReference>
<evidence type="ECO:0000256" key="1">
    <source>
        <dbReference type="ARBA" id="ARBA00001968"/>
    </source>
</evidence>
<dbReference type="PANTHER" id="PTHR23080">
    <property type="entry name" value="THAP DOMAIN PROTEIN"/>
    <property type="match status" value="1"/>
</dbReference>
<dbReference type="GO" id="GO:0046872">
    <property type="term" value="F:metal ion binding"/>
    <property type="evidence" value="ECO:0007669"/>
    <property type="project" value="UniProtKB-KW"/>
</dbReference>